<dbReference type="Proteomes" id="UP000238701">
    <property type="component" value="Unassembled WGS sequence"/>
</dbReference>
<reference evidence="3" key="1">
    <citation type="submission" date="2018-02" db="EMBL/GenBank/DDBJ databases">
        <authorList>
            <person name="Hausmann B."/>
        </authorList>
    </citation>
    <scope>NUCLEOTIDE SEQUENCE [LARGE SCALE GENOMIC DNA]</scope>
    <source>
        <strain evidence="3">Peat soil MAG SbA1</strain>
    </source>
</reference>
<evidence type="ECO:0000313" key="2">
    <source>
        <dbReference type="EMBL" id="SPF32696.1"/>
    </source>
</evidence>
<keyword evidence="1" id="KW-0472">Membrane</keyword>
<protein>
    <recommendedName>
        <fullName evidence="4">RING-type E3 ubiquitin transferase</fullName>
    </recommendedName>
</protein>
<evidence type="ECO:0008006" key="4">
    <source>
        <dbReference type="Google" id="ProtNLM"/>
    </source>
</evidence>
<organism evidence="2 3">
    <name type="scientific">Candidatus Sulfotelmatobacter kueseliae</name>
    <dbReference type="NCBI Taxonomy" id="2042962"/>
    <lineage>
        <taxon>Bacteria</taxon>
        <taxon>Pseudomonadati</taxon>
        <taxon>Acidobacteriota</taxon>
        <taxon>Terriglobia</taxon>
        <taxon>Terriglobales</taxon>
        <taxon>Candidatus Korobacteraceae</taxon>
        <taxon>Candidatus Sulfotelmatobacter</taxon>
    </lineage>
</organism>
<sequence>MLRLIVWLLSQPLFWAGLGVVFGPFFFVCGFLLLRRQRLIADTPRSTVRGAALGLIEVSGRAVGPYTLVAPLSRTDCLYYRVTVQSNPRGDLRNRKMRELCAPFFLDDGTGKVMIYPGGCELGLPPSCDRAEYSELAFAAAGGPGAPPEFVQEYCIKAGDQIFVLGCLRENPWAKRNPATESSELSRIGPGFVSADEADLLRREAYPALDPALPAGAEIAPAAEFDLHPPVILMKGGGPFVISSDSQREIVATLHWKAVLYIWGGPVAALWGLWEILVRARAAGLLPGNF</sequence>
<feature type="transmembrane region" description="Helical" evidence="1">
    <location>
        <begin position="12"/>
        <end position="34"/>
    </location>
</feature>
<keyword evidence="1" id="KW-0812">Transmembrane</keyword>
<gene>
    <name evidence="2" type="ORF">SBA1_1090025</name>
</gene>
<dbReference type="AlphaFoldDB" id="A0A2U3JZ19"/>
<evidence type="ECO:0000313" key="3">
    <source>
        <dbReference type="Proteomes" id="UP000238701"/>
    </source>
</evidence>
<evidence type="ECO:0000256" key="1">
    <source>
        <dbReference type="SAM" id="Phobius"/>
    </source>
</evidence>
<dbReference type="OrthoDB" id="5386209at2"/>
<dbReference type="EMBL" id="OMOD01000012">
    <property type="protein sequence ID" value="SPF32696.1"/>
    <property type="molecule type" value="Genomic_DNA"/>
</dbReference>
<keyword evidence="1" id="KW-1133">Transmembrane helix</keyword>
<proteinExistence type="predicted"/>
<accession>A0A2U3JZ19</accession>
<name>A0A2U3JZ19_9BACT</name>